<name>A0ABS2JT05_9GAMM</name>
<dbReference type="PROSITE" id="PS51471">
    <property type="entry name" value="FE2OG_OXY"/>
    <property type="match status" value="1"/>
</dbReference>
<dbReference type="EMBL" id="JADIKC010000005">
    <property type="protein sequence ID" value="MBM7122103.1"/>
    <property type="molecule type" value="Genomic_DNA"/>
</dbReference>
<dbReference type="InterPro" id="IPR032854">
    <property type="entry name" value="ALKBH3"/>
</dbReference>
<protein>
    <submittedName>
        <fullName evidence="2">Alpha-ketoglutarate-dependent dioxygenase AlkB</fullName>
    </submittedName>
</protein>
<dbReference type="InterPro" id="IPR027450">
    <property type="entry name" value="AlkB-like"/>
</dbReference>
<dbReference type="Gene3D" id="2.60.120.590">
    <property type="entry name" value="Alpha-ketoglutarate-dependent dioxygenase AlkB-like"/>
    <property type="match status" value="1"/>
</dbReference>
<organism evidence="2 3">
    <name type="scientific">Dyella kyungheensis</name>
    <dbReference type="NCBI Taxonomy" id="1242174"/>
    <lineage>
        <taxon>Bacteria</taxon>
        <taxon>Pseudomonadati</taxon>
        <taxon>Pseudomonadota</taxon>
        <taxon>Gammaproteobacteria</taxon>
        <taxon>Lysobacterales</taxon>
        <taxon>Rhodanobacteraceae</taxon>
        <taxon>Dyella</taxon>
    </lineage>
</organism>
<feature type="domain" description="Fe2OG dioxygenase" evidence="1">
    <location>
        <begin position="72"/>
        <end position="171"/>
    </location>
</feature>
<reference evidence="2 3" key="1">
    <citation type="submission" date="2020-10" db="EMBL/GenBank/DDBJ databases">
        <title>Phylogeny of dyella-like bacteria.</title>
        <authorList>
            <person name="Fu J."/>
        </authorList>
    </citation>
    <scope>NUCLEOTIDE SEQUENCE [LARGE SCALE GENOMIC DNA]</scope>
    <source>
        <strain evidence="2 3">THG-B117</strain>
    </source>
</reference>
<keyword evidence="2" id="KW-0560">Oxidoreductase</keyword>
<evidence type="ECO:0000259" key="1">
    <source>
        <dbReference type="PROSITE" id="PS51471"/>
    </source>
</evidence>
<keyword evidence="2" id="KW-0223">Dioxygenase</keyword>
<dbReference type="PANTHER" id="PTHR31212:SF4">
    <property type="entry name" value="ALPHA-KETOGLUTARATE-DEPENDENT DIOXYGENASE ALKB HOMOLOG 3"/>
    <property type="match status" value="1"/>
</dbReference>
<dbReference type="Proteomes" id="UP001430065">
    <property type="component" value="Unassembled WGS sequence"/>
</dbReference>
<keyword evidence="3" id="KW-1185">Reference proteome</keyword>
<dbReference type="SUPFAM" id="SSF51197">
    <property type="entry name" value="Clavaminate synthase-like"/>
    <property type="match status" value="1"/>
</dbReference>
<gene>
    <name evidence="2" type="ORF">ISP20_13140</name>
</gene>
<dbReference type="Pfam" id="PF13532">
    <property type="entry name" value="2OG-FeII_Oxy_2"/>
    <property type="match status" value="1"/>
</dbReference>
<evidence type="ECO:0000313" key="2">
    <source>
        <dbReference type="EMBL" id="MBM7122103.1"/>
    </source>
</evidence>
<dbReference type="InterPro" id="IPR037151">
    <property type="entry name" value="AlkB-like_sf"/>
</dbReference>
<dbReference type="PANTHER" id="PTHR31212">
    <property type="entry name" value="ALPHA-KETOGLUTARATE-DEPENDENT DIOXYGENASE ALKB HOMOLOG 3"/>
    <property type="match status" value="1"/>
</dbReference>
<sequence>MVYQDNVIAPDEAAAWHAHLLDSPIWRQQRRVMYERELDVPRLTAHFAADDPGLPWPLGEALAQACAATGASFNSIGLNLYRDEHDSVAMHNDRLGDLVDGCPIALISLGETRRMHIRSKKHLAPRRLDLDLAPGSLLLMSWETQTHYDHGIPKQTHPLGPRISLAFRTRKPA</sequence>
<evidence type="ECO:0000313" key="3">
    <source>
        <dbReference type="Proteomes" id="UP001430065"/>
    </source>
</evidence>
<dbReference type="GO" id="GO:0051213">
    <property type="term" value="F:dioxygenase activity"/>
    <property type="evidence" value="ECO:0007669"/>
    <property type="project" value="UniProtKB-KW"/>
</dbReference>
<dbReference type="InterPro" id="IPR005123">
    <property type="entry name" value="Oxoglu/Fe-dep_dioxygenase_dom"/>
</dbReference>
<comment type="caution">
    <text evidence="2">The sequence shown here is derived from an EMBL/GenBank/DDBJ whole genome shotgun (WGS) entry which is preliminary data.</text>
</comment>
<proteinExistence type="predicted"/>
<accession>A0ABS2JT05</accession>